<comment type="similarity">
    <text evidence="7">Belongs to the binding-protein-dependent transport system permease family.</text>
</comment>
<feature type="compositionally biased region" description="Basic residues" evidence="8">
    <location>
        <begin position="230"/>
        <end position="241"/>
    </location>
</feature>
<feature type="compositionally biased region" description="Basic residues" evidence="8">
    <location>
        <begin position="429"/>
        <end position="448"/>
    </location>
</feature>
<keyword evidence="3" id="KW-1003">Cell membrane</keyword>
<keyword evidence="2 7" id="KW-0813">Transport</keyword>
<feature type="compositionally biased region" description="Basic residues" evidence="8">
    <location>
        <begin position="349"/>
        <end position="360"/>
    </location>
</feature>
<comment type="subcellular location">
    <subcellularLocation>
        <location evidence="1 7">Cell membrane</location>
        <topology evidence="1 7">Multi-pass membrane protein</topology>
    </subcellularLocation>
</comment>
<keyword evidence="11" id="KW-1185">Reference proteome</keyword>
<dbReference type="InterPro" id="IPR000515">
    <property type="entry name" value="MetI-like"/>
</dbReference>
<evidence type="ECO:0000256" key="7">
    <source>
        <dbReference type="RuleBase" id="RU363032"/>
    </source>
</evidence>
<feature type="transmembrane region" description="Helical" evidence="7">
    <location>
        <begin position="864"/>
        <end position="885"/>
    </location>
</feature>
<evidence type="ECO:0000256" key="6">
    <source>
        <dbReference type="ARBA" id="ARBA00023136"/>
    </source>
</evidence>
<dbReference type="GO" id="GO:0005886">
    <property type="term" value="C:plasma membrane"/>
    <property type="evidence" value="ECO:0007669"/>
    <property type="project" value="UniProtKB-SubCell"/>
</dbReference>
<evidence type="ECO:0000256" key="2">
    <source>
        <dbReference type="ARBA" id="ARBA00022448"/>
    </source>
</evidence>
<feature type="region of interest" description="Disordered" evidence="8">
    <location>
        <begin position="384"/>
        <end position="454"/>
    </location>
</feature>
<dbReference type="Pfam" id="PF19300">
    <property type="entry name" value="BPD_transp_1_N"/>
    <property type="match status" value="1"/>
</dbReference>
<dbReference type="GO" id="GO:0055085">
    <property type="term" value="P:transmembrane transport"/>
    <property type="evidence" value="ECO:0007669"/>
    <property type="project" value="InterPro"/>
</dbReference>
<feature type="transmembrane region" description="Helical" evidence="7">
    <location>
        <begin position="678"/>
        <end position="705"/>
    </location>
</feature>
<proteinExistence type="inferred from homology"/>
<dbReference type="Gene3D" id="1.10.3720.10">
    <property type="entry name" value="MetI-like"/>
    <property type="match status" value="1"/>
</dbReference>
<feature type="region of interest" description="Disordered" evidence="8">
    <location>
        <begin position="47"/>
        <end position="145"/>
    </location>
</feature>
<dbReference type="AlphaFoldDB" id="A0A7C9VVW9"/>
<name>A0A7C9VVW9_9PSEU</name>
<comment type="caution">
    <text evidence="10">The sequence shown here is derived from an EMBL/GenBank/DDBJ whole genome shotgun (WGS) entry which is preliminary data.</text>
</comment>
<dbReference type="InterPro" id="IPR045621">
    <property type="entry name" value="BPD_transp_1_N"/>
</dbReference>
<feature type="compositionally biased region" description="Basic and acidic residues" evidence="8">
    <location>
        <begin position="106"/>
        <end position="126"/>
    </location>
</feature>
<gene>
    <name evidence="10" type="ORF">G7043_36635</name>
</gene>
<feature type="transmembrane region" description="Helical" evidence="7">
    <location>
        <begin position="589"/>
        <end position="607"/>
    </location>
</feature>
<evidence type="ECO:0000259" key="9">
    <source>
        <dbReference type="PROSITE" id="PS50928"/>
    </source>
</evidence>
<feature type="domain" description="ABC transmembrane type-1" evidence="9">
    <location>
        <begin position="678"/>
        <end position="885"/>
    </location>
</feature>
<dbReference type="Pfam" id="PF00528">
    <property type="entry name" value="BPD_transp_1"/>
    <property type="match status" value="1"/>
</dbReference>
<feature type="compositionally biased region" description="Basic residues" evidence="8">
    <location>
        <begin position="271"/>
        <end position="280"/>
    </location>
</feature>
<dbReference type="PROSITE" id="PS50928">
    <property type="entry name" value="ABC_TM1"/>
    <property type="match status" value="1"/>
</dbReference>
<evidence type="ECO:0000256" key="4">
    <source>
        <dbReference type="ARBA" id="ARBA00022692"/>
    </source>
</evidence>
<evidence type="ECO:0000256" key="1">
    <source>
        <dbReference type="ARBA" id="ARBA00004651"/>
    </source>
</evidence>
<protein>
    <submittedName>
        <fullName evidence="10">ABC transporter permease subunit</fullName>
    </submittedName>
</protein>
<dbReference type="CDD" id="cd06261">
    <property type="entry name" value="TM_PBP2"/>
    <property type="match status" value="1"/>
</dbReference>
<sequence length="900" mass="98063">MCVGQVTVAVFVVVDAHVAQPGTALTSAQWCKVLLVASYLLLAAPGNTDTGEELDAPSGSTGSRRAGGVLVTGRLDDGRSSDVHRDRRRQRAGEPQPGARLRARRCREDLRRPGDAGRLARPEARPGLRTADGVSRRPDVDRQAAQGHRVLRRHPGVRPGRRVHLQVRAGQEGELHDRLPLRRAGRRDGAGRGHRRVQAVVPLRPVRAAAGARHRARGEALGRGHQQRAVQHRSDRHRPVRGRVVAQGRPDGVEGQREVLGRHARDQDRHRGVRAGRQRPRNPDGGRRVRRHRAAAQARPDLPRQVGLPGRAEPVRRLPRPRHPVRAAVHLQPAGAARDQPGHQPPGHDRRRAGRLRQARRHADLALPEGLVRLGFRVRLRRRRGGEAARRGRLAQGCRRQAREGRSARPVARALPGAGRAAQGTRPGRGLRHREARHRRARRGHHVRDHAAAPEGSCGDLGRWRPVRPGHRRLHVAALALRGPAGLREHDAVPELHCGHRAGHRAPQPRPGCPQEGLRRLPEGLRGRPRLGVPGVPRPHVRVARQVGRPRNPGRTARPRPGARRVVEPRALDTQAVIRSIGRLTLRRLAFAVPVLLVVSFALFVLAKASPFDPVERYFGVRIIGASPERVAQLRANWGVDEPVVAQYWAWLRHAVAGDLGDSLSLQQPVSAVIGDRLGWTVLLVSVGFTLALLLGLVLGTLAAWRQGSWLDRLITGGCYALEAAPVFWVGLAVLYVFALQLRWLPGGGVTTGSEPVSVGGVAVHMVLPVAVLAISQAPWFVLFVRQNLLESFTQDHVIGARARGLPDHLVVSGHALRTSLLPFLTLLGARLPELITGALLVETVFSWPGIARATVEAALNVDFALLGALTVMATGVVLLGNLLADVLYALADPRVALDG</sequence>
<keyword evidence="4 7" id="KW-0812">Transmembrane</keyword>
<organism evidence="10 11">
    <name type="scientific">Lentzea alba</name>
    <dbReference type="NCBI Taxonomy" id="2714351"/>
    <lineage>
        <taxon>Bacteria</taxon>
        <taxon>Bacillati</taxon>
        <taxon>Actinomycetota</taxon>
        <taxon>Actinomycetes</taxon>
        <taxon>Pseudonocardiales</taxon>
        <taxon>Pseudonocardiaceae</taxon>
        <taxon>Lentzea</taxon>
    </lineage>
</organism>
<feature type="transmembrane region" description="Helical" evidence="7">
    <location>
        <begin position="717"/>
        <end position="742"/>
    </location>
</feature>
<feature type="region of interest" description="Disordered" evidence="8">
    <location>
        <begin position="501"/>
        <end position="537"/>
    </location>
</feature>
<reference evidence="10 11" key="1">
    <citation type="submission" date="2020-03" db="EMBL/GenBank/DDBJ databases">
        <title>Isolation and identification of active actinomycetes.</title>
        <authorList>
            <person name="Sun X."/>
        </authorList>
    </citation>
    <scope>NUCLEOTIDE SEQUENCE [LARGE SCALE GENOMIC DNA]</scope>
    <source>
        <strain evidence="10 11">NEAU-D13</strain>
    </source>
</reference>
<evidence type="ECO:0000256" key="8">
    <source>
        <dbReference type="SAM" id="MobiDB-lite"/>
    </source>
</evidence>
<keyword evidence="6 7" id="KW-0472">Membrane</keyword>
<accession>A0A7C9VVW9</accession>
<dbReference type="Proteomes" id="UP000481360">
    <property type="component" value="Unassembled WGS sequence"/>
</dbReference>
<dbReference type="SUPFAM" id="SSF161098">
    <property type="entry name" value="MetI-like"/>
    <property type="match status" value="1"/>
</dbReference>
<feature type="compositionally biased region" description="Basic and acidic residues" evidence="8">
    <location>
        <begin position="74"/>
        <end position="85"/>
    </location>
</feature>
<dbReference type="InterPro" id="IPR035906">
    <property type="entry name" value="MetI-like_sf"/>
</dbReference>
<evidence type="ECO:0000256" key="5">
    <source>
        <dbReference type="ARBA" id="ARBA00022989"/>
    </source>
</evidence>
<dbReference type="EMBL" id="JAAMPJ010000013">
    <property type="protein sequence ID" value="NGY64452.1"/>
    <property type="molecule type" value="Genomic_DNA"/>
</dbReference>
<feature type="compositionally biased region" description="Basic and acidic residues" evidence="8">
    <location>
        <begin position="517"/>
        <end position="526"/>
    </location>
</feature>
<feature type="region of interest" description="Disordered" evidence="8">
    <location>
        <begin position="216"/>
        <end position="361"/>
    </location>
</feature>
<evidence type="ECO:0000256" key="3">
    <source>
        <dbReference type="ARBA" id="ARBA00022475"/>
    </source>
</evidence>
<evidence type="ECO:0000313" key="11">
    <source>
        <dbReference type="Proteomes" id="UP000481360"/>
    </source>
</evidence>
<keyword evidence="5 7" id="KW-1133">Transmembrane helix</keyword>
<dbReference type="PANTHER" id="PTHR43163">
    <property type="entry name" value="DIPEPTIDE TRANSPORT SYSTEM PERMEASE PROTEIN DPPB-RELATED"/>
    <property type="match status" value="1"/>
</dbReference>
<feature type="compositionally biased region" description="Basic and acidic residues" evidence="8">
    <location>
        <begin position="251"/>
        <end position="270"/>
    </location>
</feature>
<feature type="transmembrane region" description="Helical" evidence="7">
    <location>
        <begin position="762"/>
        <end position="785"/>
    </location>
</feature>
<dbReference type="PANTHER" id="PTHR43163:SF9">
    <property type="entry name" value="ABC TRANSPORTER PERMEASE PROTEIN"/>
    <property type="match status" value="1"/>
</dbReference>
<evidence type="ECO:0000313" key="10">
    <source>
        <dbReference type="EMBL" id="NGY64452.1"/>
    </source>
</evidence>